<sequence>MVYDAMGEDYGHHTGGEDPNPKAMKFYWLLENYNHPIWHGCERHSALSIAVRYLSMKCDYNIPQVDVDDLLGLLRNELAPKMNNVHKNFYEAKKLLSSLI</sequence>
<proteinExistence type="predicted"/>
<accession>A0A2I0HS57</accession>
<keyword evidence="2" id="KW-1185">Reference proteome</keyword>
<reference evidence="1 2" key="1">
    <citation type="submission" date="2017-11" db="EMBL/GenBank/DDBJ databases">
        <title>De-novo sequencing of pomegranate (Punica granatum L.) genome.</title>
        <authorList>
            <person name="Akparov Z."/>
            <person name="Amiraslanov A."/>
            <person name="Hajiyeva S."/>
            <person name="Abbasov M."/>
            <person name="Kaur K."/>
            <person name="Hamwieh A."/>
            <person name="Solovyev V."/>
            <person name="Salamov A."/>
            <person name="Braich B."/>
            <person name="Kosarev P."/>
            <person name="Mahmoud A."/>
            <person name="Hajiyev E."/>
            <person name="Babayeva S."/>
            <person name="Izzatullayeva V."/>
            <person name="Mammadov A."/>
            <person name="Mammadov A."/>
            <person name="Sharifova S."/>
            <person name="Ojaghi J."/>
            <person name="Eynullazada K."/>
            <person name="Bayramov B."/>
            <person name="Abdulazimova A."/>
            <person name="Shahmuradov I."/>
        </authorList>
    </citation>
    <scope>NUCLEOTIDE SEQUENCE [LARGE SCALE GENOMIC DNA]</scope>
    <source>
        <strain evidence="2">cv. AG2017</strain>
        <tissue evidence="1">Leaf</tissue>
    </source>
</reference>
<dbReference type="EMBL" id="PGOL01005841">
    <property type="protein sequence ID" value="PKI34554.1"/>
    <property type="molecule type" value="Genomic_DNA"/>
</dbReference>
<gene>
    <name evidence="1" type="ORF">CRG98_045091</name>
</gene>
<dbReference type="AlphaFoldDB" id="A0A2I0HS57"/>
<name>A0A2I0HS57_PUNGR</name>
<organism evidence="1 2">
    <name type="scientific">Punica granatum</name>
    <name type="common">Pomegranate</name>
    <dbReference type="NCBI Taxonomy" id="22663"/>
    <lineage>
        <taxon>Eukaryota</taxon>
        <taxon>Viridiplantae</taxon>
        <taxon>Streptophyta</taxon>
        <taxon>Embryophyta</taxon>
        <taxon>Tracheophyta</taxon>
        <taxon>Spermatophyta</taxon>
        <taxon>Magnoliopsida</taxon>
        <taxon>eudicotyledons</taxon>
        <taxon>Gunneridae</taxon>
        <taxon>Pentapetalae</taxon>
        <taxon>rosids</taxon>
        <taxon>malvids</taxon>
        <taxon>Myrtales</taxon>
        <taxon>Lythraceae</taxon>
        <taxon>Punica</taxon>
    </lineage>
</organism>
<evidence type="ECO:0000313" key="1">
    <source>
        <dbReference type="EMBL" id="PKI34554.1"/>
    </source>
</evidence>
<dbReference type="Proteomes" id="UP000233551">
    <property type="component" value="Unassembled WGS sequence"/>
</dbReference>
<comment type="caution">
    <text evidence="1">The sequence shown here is derived from an EMBL/GenBank/DDBJ whole genome shotgun (WGS) entry which is preliminary data.</text>
</comment>
<evidence type="ECO:0000313" key="2">
    <source>
        <dbReference type="Proteomes" id="UP000233551"/>
    </source>
</evidence>
<protein>
    <submittedName>
        <fullName evidence="1">Uncharacterized protein</fullName>
    </submittedName>
</protein>